<gene>
    <name evidence="1" type="ORF">Prudu_1357S000700</name>
</gene>
<organism evidence="1">
    <name type="scientific">Prunus dulcis</name>
    <name type="common">Almond</name>
    <name type="synonym">Amygdalus dulcis</name>
    <dbReference type="NCBI Taxonomy" id="3755"/>
    <lineage>
        <taxon>Eukaryota</taxon>
        <taxon>Viridiplantae</taxon>
        <taxon>Streptophyta</taxon>
        <taxon>Embryophyta</taxon>
        <taxon>Tracheophyta</taxon>
        <taxon>Spermatophyta</taxon>
        <taxon>Magnoliopsida</taxon>
        <taxon>eudicotyledons</taxon>
        <taxon>Gunneridae</taxon>
        <taxon>Pentapetalae</taxon>
        <taxon>rosids</taxon>
        <taxon>fabids</taxon>
        <taxon>Rosales</taxon>
        <taxon>Rosaceae</taxon>
        <taxon>Amygdaloideae</taxon>
        <taxon>Amygdaleae</taxon>
        <taxon>Prunus</taxon>
    </lineage>
</organism>
<accession>A0A5H2XPY8</accession>
<sequence>MDYVQYSFDELESDDSKVSAIVEGVKDLLMWMYEAYKKEEPAAAQSNVEANVKSGGEVRVECNDLRVKKIVRTRKDRVVVQIKNEVDKFIRGSSRSRNNIL</sequence>
<name>A0A5H2XPY8_PRUDU</name>
<dbReference type="EMBL" id="AP021694">
    <property type="protein sequence ID" value="BBN70027.1"/>
    <property type="molecule type" value="Genomic_DNA"/>
</dbReference>
<protein>
    <submittedName>
        <fullName evidence="1">Uncharacterized protein</fullName>
    </submittedName>
</protein>
<evidence type="ECO:0000313" key="1">
    <source>
        <dbReference type="EMBL" id="BBN70027.1"/>
    </source>
</evidence>
<proteinExistence type="predicted"/>
<reference evidence="1" key="1">
    <citation type="journal article" date="2019" name="Science">
        <title>Mutation of a bHLH transcription factor allowed almond domestication.</title>
        <authorList>
            <person name="Sanchez-Perez R."/>
            <person name="Pavan S."/>
            <person name="Mazzeo R."/>
            <person name="Moldovan C."/>
            <person name="Aiese Cigliano R."/>
            <person name="Del Cueto J."/>
            <person name="Ricciardi F."/>
            <person name="Lotti C."/>
            <person name="Ricciardi L."/>
            <person name="Dicenta F."/>
            <person name="Lopez-Marques R.L."/>
            <person name="Lindberg Moller B."/>
        </authorList>
    </citation>
    <scope>NUCLEOTIDE SEQUENCE</scope>
</reference>
<dbReference type="AlphaFoldDB" id="A0A5H2XPY8"/>